<gene>
    <name evidence="2" type="ORF">RGQ13_14790</name>
</gene>
<name>A0ABY9TRG5_9GAMM</name>
<proteinExistence type="predicted"/>
<keyword evidence="1" id="KW-0472">Membrane</keyword>
<dbReference type="EMBL" id="CP134145">
    <property type="protein sequence ID" value="WNC71382.1"/>
    <property type="molecule type" value="Genomic_DNA"/>
</dbReference>
<feature type="transmembrane region" description="Helical" evidence="1">
    <location>
        <begin position="36"/>
        <end position="55"/>
    </location>
</feature>
<feature type="transmembrane region" description="Helical" evidence="1">
    <location>
        <begin position="12"/>
        <end position="30"/>
    </location>
</feature>
<keyword evidence="3" id="KW-1185">Reference proteome</keyword>
<sequence length="130" mass="15202">MLKEFKPKPYVTPHGYYLAIVIISIIAAIISLVLGYLVFINIVQLLCFLLFIMVWSARHHPSLIITETEIVNRNSHTVYWHFPVSEYSHIDRNGEMSVIFDKHGNSYEMANSNFTDDRWREIELTLKGMK</sequence>
<dbReference type="RefSeq" id="WP_348390517.1">
    <property type="nucleotide sequence ID" value="NZ_CP134145.1"/>
</dbReference>
<protein>
    <submittedName>
        <fullName evidence="2">Uncharacterized protein</fullName>
    </submittedName>
</protein>
<keyword evidence="1" id="KW-0812">Transmembrane</keyword>
<evidence type="ECO:0000313" key="2">
    <source>
        <dbReference type="EMBL" id="WNC71382.1"/>
    </source>
</evidence>
<organism evidence="2 3">
    <name type="scientific">Thalassotalea psychrophila</name>
    <dbReference type="NCBI Taxonomy" id="3065647"/>
    <lineage>
        <taxon>Bacteria</taxon>
        <taxon>Pseudomonadati</taxon>
        <taxon>Pseudomonadota</taxon>
        <taxon>Gammaproteobacteria</taxon>
        <taxon>Alteromonadales</taxon>
        <taxon>Colwelliaceae</taxon>
        <taxon>Thalassotalea</taxon>
    </lineage>
</organism>
<reference evidence="3" key="1">
    <citation type="submission" date="2023-09" db="EMBL/GenBank/DDBJ databases">
        <authorList>
            <person name="Li S."/>
            <person name="Li X."/>
            <person name="Zhang C."/>
            <person name="Zhao Z."/>
        </authorList>
    </citation>
    <scope>NUCLEOTIDE SEQUENCE [LARGE SCALE GENOMIC DNA]</scope>
    <source>
        <strain evidence="3">SQ149</strain>
    </source>
</reference>
<accession>A0ABY9TRG5</accession>
<evidence type="ECO:0000256" key="1">
    <source>
        <dbReference type="SAM" id="Phobius"/>
    </source>
</evidence>
<evidence type="ECO:0000313" key="3">
    <source>
        <dbReference type="Proteomes" id="UP001258994"/>
    </source>
</evidence>
<dbReference type="Proteomes" id="UP001258994">
    <property type="component" value="Chromosome"/>
</dbReference>
<keyword evidence="1" id="KW-1133">Transmembrane helix</keyword>